<feature type="repeat" description="CXXCXGXG motif" evidence="11">
    <location>
        <begin position="134"/>
        <end position="141"/>
    </location>
</feature>
<evidence type="ECO:0000313" key="16">
    <source>
        <dbReference type="Proteomes" id="UP000235598"/>
    </source>
</evidence>
<dbReference type="InterPro" id="IPR036869">
    <property type="entry name" value="J_dom_sf"/>
</dbReference>
<dbReference type="NCBIfam" id="NF008035">
    <property type="entry name" value="PRK10767.1"/>
    <property type="match status" value="1"/>
</dbReference>
<dbReference type="Gene3D" id="1.10.287.110">
    <property type="entry name" value="DnaJ domain"/>
    <property type="match status" value="1"/>
</dbReference>
<dbReference type="Pfam" id="PF00226">
    <property type="entry name" value="DnaJ"/>
    <property type="match status" value="1"/>
</dbReference>
<evidence type="ECO:0000313" key="15">
    <source>
        <dbReference type="EMBL" id="PMD06507.1"/>
    </source>
</evidence>
<keyword evidence="5 11" id="KW-0863">Zinc-finger</keyword>
<dbReference type="InterPro" id="IPR002939">
    <property type="entry name" value="DnaJ_C"/>
</dbReference>
<keyword evidence="6 11" id="KW-0862">Zinc</keyword>
<dbReference type="FunFam" id="2.10.230.10:FF:000002">
    <property type="entry name" value="Molecular chaperone DnaJ"/>
    <property type="match status" value="1"/>
</dbReference>
<comment type="function">
    <text evidence="11">Participates actively in the response to hyperosmotic and heat shock by preventing the aggregation of stress-denatured proteins and by disaggregating proteins, also in an autonomous, DnaK-independent fashion. Unfolded proteins bind initially to DnaJ; upon interaction with the DnaJ-bound protein, DnaK hydrolyzes its bound ATP, resulting in the formation of a stable complex. GrpE releases ADP from DnaK; ATP binding to DnaK triggers the release of the substrate protein, thus completing the reaction cycle. Several rounds of ATP-dependent interactions between DnaJ, DnaK and GrpE are required for fully efficient folding. Also involved, together with DnaK and GrpE, in the DNA replication of plasmids through activation of initiation proteins.</text>
</comment>
<keyword evidence="7 11" id="KW-0346">Stress response</keyword>
<dbReference type="CDD" id="cd10747">
    <property type="entry name" value="DnaJ_C"/>
    <property type="match status" value="1"/>
</dbReference>
<dbReference type="SUPFAM" id="SSF46565">
    <property type="entry name" value="Chaperone J-domain"/>
    <property type="match status" value="1"/>
</dbReference>
<evidence type="ECO:0000256" key="9">
    <source>
        <dbReference type="ARBA" id="ARBA00061004"/>
    </source>
</evidence>
<dbReference type="Pfam" id="PF01556">
    <property type="entry name" value="DnaJ_C"/>
    <property type="match status" value="1"/>
</dbReference>
<organism evidence="15 16">
    <name type="scientific">Brevibacterium paucivorans</name>
    <dbReference type="NCBI Taxonomy" id="170994"/>
    <lineage>
        <taxon>Bacteria</taxon>
        <taxon>Bacillati</taxon>
        <taxon>Actinomycetota</taxon>
        <taxon>Actinomycetes</taxon>
        <taxon>Micrococcales</taxon>
        <taxon>Brevibacteriaceae</taxon>
        <taxon>Brevibacterium</taxon>
    </lineage>
</organism>
<dbReference type="InterPro" id="IPR008971">
    <property type="entry name" value="HSP40/DnaJ_pept-bd"/>
</dbReference>
<dbReference type="GO" id="GO:0051082">
    <property type="term" value="F:unfolded protein binding"/>
    <property type="evidence" value="ECO:0007669"/>
    <property type="project" value="UniProtKB-UniRule"/>
</dbReference>
<dbReference type="GO" id="GO:0042026">
    <property type="term" value="P:protein refolding"/>
    <property type="evidence" value="ECO:0007669"/>
    <property type="project" value="TreeGrafter"/>
</dbReference>
<dbReference type="PROSITE" id="PS50076">
    <property type="entry name" value="DNAJ_2"/>
    <property type="match status" value="1"/>
</dbReference>
<gene>
    <name evidence="11" type="primary">dnaJ</name>
    <name evidence="15" type="ORF">CJ199_03860</name>
</gene>
<dbReference type="GO" id="GO:0005524">
    <property type="term" value="F:ATP binding"/>
    <property type="evidence" value="ECO:0007669"/>
    <property type="project" value="InterPro"/>
</dbReference>
<dbReference type="SUPFAM" id="SSF57938">
    <property type="entry name" value="DnaJ/Hsp40 cysteine-rich domain"/>
    <property type="match status" value="1"/>
</dbReference>
<evidence type="ECO:0000256" key="7">
    <source>
        <dbReference type="ARBA" id="ARBA00023016"/>
    </source>
</evidence>
<dbReference type="FunFam" id="2.60.260.20:FF:000005">
    <property type="entry name" value="Chaperone protein dnaJ 1, mitochondrial"/>
    <property type="match status" value="1"/>
</dbReference>
<keyword evidence="1 11" id="KW-0963">Cytoplasm</keyword>
<dbReference type="InterPro" id="IPR012724">
    <property type="entry name" value="DnaJ"/>
</dbReference>
<evidence type="ECO:0000256" key="10">
    <source>
        <dbReference type="ARBA" id="ARBA00067609"/>
    </source>
</evidence>
<evidence type="ECO:0000256" key="5">
    <source>
        <dbReference type="ARBA" id="ARBA00022771"/>
    </source>
</evidence>
<feature type="binding site" evidence="11">
    <location>
        <position position="154"/>
    </location>
    <ligand>
        <name>Zn(2+)</name>
        <dbReference type="ChEBI" id="CHEBI:29105"/>
        <label>2</label>
    </ligand>
</feature>
<proteinExistence type="inferred from homology"/>
<sequence length="368" mass="39040">MSDHYETLGVARDASAEEIKKAYRKLARKYHPDVNPGHDDEFKAVSVAYEVLSDPQKRRNYDAGGGEYGQPGASGFGGFSDLFDAFFGGGAGAQPGPASRKRPGRDALVGVSIDLKTAVFGGTEDISVVTAKLCDTCHGDGTRPGTSPQTCSLCNGQGSVQRMTRTLMGQMVTNQPCNNCGGYGTIIADPCQSCNGDGRVRAEETLSVKIPAGVKDGTRILLSGRGEVGPGGGPAGDLHLEVAIREHPVFTRDGDDLRATVTIPMTAAALGTTISLETFDGERELEIAPGTQVGTTETLAGLGVGRLRRSSRGDLLVTINVEVPSKLDAKQRELLEQLAQMRGETTPDVKLGNHHRGPFSRLRDRFNL</sequence>
<dbReference type="SUPFAM" id="SSF49493">
    <property type="entry name" value="HSP40/DnaJ peptide-binding domain"/>
    <property type="match status" value="2"/>
</dbReference>
<reference evidence="15 16" key="1">
    <citation type="submission" date="2017-09" db="EMBL/GenBank/DDBJ databases">
        <title>Bacterial strain isolated from the female urinary microbiota.</title>
        <authorList>
            <person name="Thomas-White K."/>
            <person name="Kumar N."/>
            <person name="Forster S."/>
            <person name="Putonti C."/>
            <person name="Lawley T."/>
            <person name="Wolfe A.J."/>
        </authorList>
    </citation>
    <scope>NUCLEOTIDE SEQUENCE [LARGE SCALE GENOMIC DNA]</scope>
    <source>
        <strain evidence="15 16">UMB1301</strain>
    </source>
</reference>
<dbReference type="AlphaFoldDB" id="A0A2N6VQY3"/>
<dbReference type="HAMAP" id="MF_01152">
    <property type="entry name" value="DnaJ"/>
    <property type="match status" value="1"/>
</dbReference>
<feature type="binding site" evidence="11">
    <location>
        <position position="151"/>
    </location>
    <ligand>
        <name>Zn(2+)</name>
        <dbReference type="ChEBI" id="CHEBI:29105"/>
        <label>2</label>
    </ligand>
</feature>
<comment type="similarity">
    <text evidence="9 11">Belongs to the DnaJ family.</text>
</comment>
<keyword evidence="3 11" id="KW-0479">Metal-binding</keyword>
<feature type="repeat" description="CXXCXGXG motif" evidence="11">
    <location>
        <begin position="177"/>
        <end position="184"/>
    </location>
</feature>
<dbReference type="PROSITE" id="PS00636">
    <property type="entry name" value="DNAJ_1"/>
    <property type="match status" value="1"/>
</dbReference>
<dbReference type="PROSITE" id="PS51188">
    <property type="entry name" value="ZF_CR"/>
    <property type="match status" value="1"/>
</dbReference>
<dbReference type="GO" id="GO:0005737">
    <property type="term" value="C:cytoplasm"/>
    <property type="evidence" value="ECO:0007669"/>
    <property type="project" value="UniProtKB-SubCell"/>
</dbReference>
<comment type="caution">
    <text evidence="15">The sequence shown here is derived from an EMBL/GenBank/DDBJ whole genome shotgun (WGS) entry which is preliminary data.</text>
</comment>
<feature type="binding site" evidence="11">
    <location>
        <position position="194"/>
    </location>
    <ligand>
        <name>Zn(2+)</name>
        <dbReference type="ChEBI" id="CHEBI:29105"/>
        <label>1</label>
    </ligand>
</feature>
<name>A0A2N6VQY3_9MICO</name>
<evidence type="ECO:0000259" key="13">
    <source>
        <dbReference type="PROSITE" id="PS50076"/>
    </source>
</evidence>
<protein>
    <recommendedName>
        <fullName evidence="10 11">Chaperone protein DnaJ</fullName>
    </recommendedName>
</protein>
<evidence type="ECO:0000256" key="6">
    <source>
        <dbReference type="ARBA" id="ARBA00022833"/>
    </source>
</evidence>
<dbReference type="GO" id="GO:0031072">
    <property type="term" value="F:heat shock protein binding"/>
    <property type="evidence" value="ECO:0007669"/>
    <property type="project" value="InterPro"/>
</dbReference>
<dbReference type="OrthoDB" id="9779889at2"/>
<comment type="cofactor">
    <cofactor evidence="11">
        <name>Zn(2+)</name>
        <dbReference type="ChEBI" id="CHEBI:29105"/>
    </cofactor>
    <text evidence="11">Binds 2 Zn(2+) ions per monomer.</text>
</comment>
<feature type="binding site" evidence="11">
    <location>
        <position position="134"/>
    </location>
    <ligand>
        <name>Zn(2+)</name>
        <dbReference type="ChEBI" id="CHEBI:29105"/>
        <label>1</label>
    </ligand>
</feature>
<evidence type="ECO:0000256" key="11">
    <source>
        <dbReference type="HAMAP-Rule" id="MF_01152"/>
    </source>
</evidence>
<feature type="binding site" evidence="11">
    <location>
        <position position="137"/>
    </location>
    <ligand>
        <name>Zn(2+)</name>
        <dbReference type="ChEBI" id="CHEBI:29105"/>
        <label>1</label>
    </ligand>
</feature>
<evidence type="ECO:0000259" key="14">
    <source>
        <dbReference type="PROSITE" id="PS51188"/>
    </source>
</evidence>
<feature type="binding site" evidence="11">
    <location>
        <position position="180"/>
    </location>
    <ligand>
        <name>Zn(2+)</name>
        <dbReference type="ChEBI" id="CHEBI:29105"/>
        <label>2</label>
    </ligand>
</feature>
<dbReference type="Proteomes" id="UP000235598">
    <property type="component" value="Unassembled WGS sequence"/>
</dbReference>
<evidence type="ECO:0000256" key="12">
    <source>
        <dbReference type="PROSITE-ProRule" id="PRU00546"/>
    </source>
</evidence>
<comment type="subcellular location">
    <subcellularLocation>
        <location evidence="11">Cytoplasm</location>
    </subcellularLocation>
</comment>
<dbReference type="InterPro" id="IPR018253">
    <property type="entry name" value="DnaJ_domain_CS"/>
</dbReference>
<dbReference type="RefSeq" id="WP_102238152.1">
    <property type="nucleotide sequence ID" value="NZ_PNHK01000001.1"/>
</dbReference>
<dbReference type="GO" id="GO:0008270">
    <property type="term" value="F:zinc ion binding"/>
    <property type="evidence" value="ECO:0007669"/>
    <property type="project" value="UniProtKB-UniRule"/>
</dbReference>
<feature type="domain" description="CR-type" evidence="14">
    <location>
        <begin position="121"/>
        <end position="203"/>
    </location>
</feature>
<feature type="repeat" description="CXXCXGXG motif" evidence="11">
    <location>
        <begin position="191"/>
        <end position="198"/>
    </location>
</feature>
<dbReference type="InterPro" id="IPR001623">
    <property type="entry name" value="DnaJ_domain"/>
</dbReference>
<dbReference type="GO" id="GO:0006260">
    <property type="term" value="P:DNA replication"/>
    <property type="evidence" value="ECO:0007669"/>
    <property type="project" value="UniProtKB-KW"/>
</dbReference>
<dbReference type="PANTHER" id="PTHR43096">
    <property type="entry name" value="DNAJ HOMOLOG 1, MITOCHONDRIAL-RELATED"/>
    <property type="match status" value="1"/>
</dbReference>
<evidence type="ECO:0000256" key="3">
    <source>
        <dbReference type="ARBA" id="ARBA00022723"/>
    </source>
</evidence>
<dbReference type="Gene3D" id="2.10.230.10">
    <property type="entry name" value="Heat shock protein DnaJ, cysteine-rich domain"/>
    <property type="match status" value="1"/>
</dbReference>
<dbReference type="CDD" id="cd06257">
    <property type="entry name" value="DnaJ"/>
    <property type="match status" value="1"/>
</dbReference>
<evidence type="ECO:0000256" key="1">
    <source>
        <dbReference type="ARBA" id="ARBA00022490"/>
    </source>
</evidence>
<feature type="binding site" evidence="11">
    <location>
        <position position="177"/>
    </location>
    <ligand>
        <name>Zn(2+)</name>
        <dbReference type="ChEBI" id="CHEBI:29105"/>
        <label>2</label>
    </ligand>
</feature>
<feature type="zinc finger region" description="CR-type" evidence="12">
    <location>
        <begin position="121"/>
        <end position="203"/>
    </location>
</feature>
<dbReference type="InterPro" id="IPR036410">
    <property type="entry name" value="HSP_DnaJ_Cys-rich_dom_sf"/>
</dbReference>
<evidence type="ECO:0000256" key="2">
    <source>
        <dbReference type="ARBA" id="ARBA00022705"/>
    </source>
</evidence>
<feature type="domain" description="J" evidence="13">
    <location>
        <begin position="3"/>
        <end position="65"/>
    </location>
</feature>
<dbReference type="EMBL" id="PNHK01000001">
    <property type="protein sequence ID" value="PMD06507.1"/>
    <property type="molecule type" value="Genomic_DNA"/>
</dbReference>
<keyword evidence="4 11" id="KW-0677">Repeat</keyword>
<keyword evidence="8 11" id="KW-0143">Chaperone</keyword>
<evidence type="ECO:0000256" key="4">
    <source>
        <dbReference type="ARBA" id="ARBA00022737"/>
    </source>
</evidence>
<dbReference type="InterPro" id="IPR001305">
    <property type="entry name" value="HSP_DnaJ_Cys-rich_dom"/>
</dbReference>
<accession>A0A2N6VQY3</accession>
<dbReference type="PRINTS" id="PR00625">
    <property type="entry name" value="JDOMAIN"/>
</dbReference>
<dbReference type="Pfam" id="PF00684">
    <property type="entry name" value="DnaJ_CXXCXGXG"/>
    <property type="match status" value="1"/>
</dbReference>
<evidence type="ECO:0000256" key="8">
    <source>
        <dbReference type="ARBA" id="ARBA00023186"/>
    </source>
</evidence>
<keyword evidence="2 11" id="KW-0235">DNA replication</keyword>
<feature type="binding site" evidence="11">
    <location>
        <position position="191"/>
    </location>
    <ligand>
        <name>Zn(2+)</name>
        <dbReference type="ChEBI" id="CHEBI:29105"/>
        <label>1</label>
    </ligand>
</feature>
<dbReference type="PANTHER" id="PTHR43096:SF48">
    <property type="entry name" value="CHAPERONE PROTEIN DNAJ"/>
    <property type="match status" value="1"/>
</dbReference>
<comment type="subunit">
    <text evidence="11">Homodimer.</text>
</comment>
<dbReference type="GO" id="GO:0009408">
    <property type="term" value="P:response to heat"/>
    <property type="evidence" value="ECO:0007669"/>
    <property type="project" value="InterPro"/>
</dbReference>
<dbReference type="Gene3D" id="2.60.260.20">
    <property type="entry name" value="Urease metallochaperone UreE, N-terminal domain"/>
    <property type="match status" value="2"/>
</dbReference>
<comment type="domain">
    <text evidence="11">The J domain is necessary and sufficient to stimulate DnaK ATPase activity. Zinc center 1 plays an important role in the autonomous, DnaK-independent chaperone activity of DnaJ. Zinc center 2 is essential for interaction with DnaK and for DnaJ activity.</text>
</comment>
<dbReference type="SMART" id="SM00271">
    <property type="entry name" value="DnaJ"/>
    <property type="match status" value="1"/>
</dbReference>
<feature type="repeat" description="CXXCXGXG motif" evidence="11">
    <location>
        <begin position="151"/>
        <end position="158"/>
    </location>
</feature>
<dbReference type="CDD" id="cd10719">
    <property type="entry name" value="DnaJ_zf"/>
    <property type="match status" value="1"/>
</dbReference>